<name>A0A1I7WQM8_HETBA</name>
<sequence length="69" mass="8277">MRLVILMNWQHQLMIYCLQADVVFSRRNPKVTREMAEARENIFMIELFFAYYGNKIEILKKMTKTSATT</sequence>
<dbReference type="Proteomes" id="UP000095283">
    <property type="component" value="Unplaced"/>
</dbReference>
<evidence type="ECO:0000313" key="2">
    <source>
        <dbReference type="WBParaSite" id="Hba_07480"/>
    </source>
</evidence>
<protein>
    <submittedName>
        <fullName evidence="2">NR LBD domain-containing protein</fullName>
    </submittedName>
</protein>
<accession>A0A1I7WQM8</accession>
<reference evidence="2" key="1">
    <citation type="submission" date="2016-11" db="UniProtKB">
        <authorList>
            <consortium name="WormBaseParasite"/>
        </authorList>
    </citation>
    <scope>IDENTIFICATION</scope>
</reference>
<keyword evidence="1" id="KW-1185">Reference proteome</keyword>
<dbReference type="AlphaFoldDB" id="A0A1I7WQM8"/>
<organism evidence="1 2">
    <name type="scientific">Heterorhabditis bacteriophora</name>
    <name type="common">Entomopathogenic nematode worm</name>
    <dbReference type="NCBI Taxonomy" id="37862"/>
    <lineage>
        <taxon>Eukaryota</taxon>
        <taxon>Metazoa</taxon>
        <taxon>Ecdysozoa</taxon>
        <taxon>Nematoda</taxon>
        <taxon>Chromadorea</taxon>
        <taxon>Rhabditida</taxon>
        <taxon>Rhabditina</taxon>
        <taxon>Rhabditomorpha</taxon>
        <taxon>Strongyloidea</taxon>
        <taxon>Heterorhabditidae</taxon>
        <taxon>Heterorhabditis</taxon>
    </lineage>
</organism>
<dbReference type="WBParaSite" id="Hba_07480">
    <property type="protein sequence ID" value="Hba_07480"/>
    <property type="gene ID" value="Hba_07480"/>
</dbReference>
<proteinExistence type="predicted"/>
<evidence type="ECO:0000313" key="1">
    <source>
        <dbReference type="Proteomes" id="UP000095283"/>
    </source>
</evidence>